<dbReference type="Gramene" id="mRNA:HanXRQr2_Chr04g0192511">
    <property type="protein sequence ID" value="mRNA:HanXRQr2_Chr04g0192511"/>
    <property type="gene ID" value="HanXRQr2_Chr04g0192511"/>
</dbReference>
<accession>A0A9K3JBK4</accession>
<protein>
    <submittedName>
        <fullName evidence="1">Uncharacterized protein</fullName>
    </submittedName>
</protein>
<evidence type="ECO:0000313" key="2">
    <source>
        <dbReference type="Proteomes" id="UP000215914"/>
    </source>
</evidence>
<dbReference type="EMBL" id="MNCJ02000319">
    <property type="protein sequence ID" value="KAF5812430.1"/>
    <property type="molecule type" value="Genomic_DNA"/>
</dbReference>
<keyword evidence="2" id="KW-1185">Reference proteome</keyword>
<gene>
    <name evidence="1" type="ORF">HanXRQr2_Chr04g0192511</name>
</gene>
<comment type="caution">
    <text evidence="1">The sequence shown here is derived from an EMBL/GenBank/DDBJ whole genome shotgun (WGS) entry which is preliminary data.</text>
</comment>
<dbReference type="Proteomes" id="UP000215914">
    <property type="component" value="Unassembled WGS sequence"/>
</dbReference>
<evidence type="ECO:0000313" key="1">
    <source>
        <dbReference type="EMBL" id="KAF5812430.1"/>
    </source>
</evidence>
<dbReference type="AlphaFoldDB" id="A0A9K3JBK4"/>
<sequence length="207" mass="24351">MSQIKSTIDKFCVCEILINAEEFRQIGITQKFERLGWERVLDWCEGATQRVYPKAVTEWLSTLRLENAEENPALWRLVGETAKGTMVMSFDTMNQIANLTRWVKVFTTTIALVFSGNRVLFKRIRLWDTGKLRAWDLRVLHSLLYGEPKLSWRHITIMNIWDTRNQFKQKVIPYVRLISAMIVQQNRSLDNSLWVVKPIDDIDFSKL</sequence>
<organism evidence="1 2">
    <name type="scientific">Helianthus annuus</name>
    <name type="common">Common sunflower</name>
    <dbReference type="NCBI Taxonomy" id="4232"/>
    <lineage>
        <taxon>Eukaryota</taxon>
        <taxon>Viridiplantae</taxon>
        <taxon>Streptophyta</taxon>
        <taxon>Embryophyta</taxon>
        <taxon>Tracheophyta</taxon>
        <taxon>Spermatophyta</taxon>
        <taxon>Magnoliopsida</taxon>
        <taxon>eudicotyledons</taxon>
        <taxon>Gunneridae</taxon>
        <taxon>Pentapetalae</taxon>
        <taxon>asterids</taxon>
        <taxon>campanulids</taxon>
        <taxon>Asterales</taxon>
        <taxon>Asteraceae</taxon>
        <taxon>Asteroideae</taxon>
        <taxon>Heliantheae alliance</taxon>
        <taxon>Heliantheae</taxon>
        <taxon>Helianthus</taxon>
    </lineage>
</organism>
<proteinExistence type="predicted"/>
<name>A0A9K3JBK4_HELAN</name>
<reference evidence="1" key="1">
    <citation type="journal article" date="2017" name="Nature">
        <title>The sunflower genome provides insights into oil metabolism, flowering and Asterid evolution.</title>
        <authorList>
            <person name="Badouin H."/>
            <person name="Gouzy J."/>
            <person name="Grassa C.J."/>
            <person name="Murat F."/>
            <person name="Staton S.E."/>
            <person name="Cottret L."/>
            <person name="Lelandais-Briere C."/>
            <person name="Owens G.L."/>
            <person name="Carrere S."/>
            <person name="Mayjonade B."/>
            <person name="Legrand L."/>
            <person name="Gill N."/>
            <person name="Kane N.C."/>
            <person name="Bowers J.E."/>
            <person name="Hubner S."/>
            <person name="Bellec A."/>
            <person name="Berard A."/>
            <person name="Berges H."/>
            <person name="Blanchet N."/>
            <person name="Boniface M.C."/>
            <person name="Brunel D."/>
            <person name="Catrice O."/>
            <person name="Chaidir N."/>
            <person name="Claudel C."/>
            <person name="Donnadieu C."/>
            <person name="Faraut T."/>
            <person name="Fievet G."/>
            <person name="Helmstetter N."/>
            <person name="King M."/>
            <person name="Knapp S.J."/>
            <person name="Lai Z."/>
            <person name="Le Paslier M.C."/>
            <person name="Lippi Y."/>
            <person name="Lorenzon L."/>
            <person name="Mandel J.R."/>
            <person name="Marage G."/>
            <person name="Marchand G."/>
            <person name="Marquand E."/>
            <person name="Bret-Mestries E."/>
            <person name="Morien E."/>
            <person name="Nambeesan S."/>
            <person name="Nguyen T."/>
            <person name="Pegot-Espagnet P."/>
            <person name="Pouilly N."/>
            <person name="Raftis F."/>
            <person name="Sallet E."/>
            <person name="Schiex T."/>
            <person name="Thomas J."/>
            <person name="Vandecasteele C."/>
            <person name="Vares D."/>
            <person name="Vear F."/>
            <person name="Vautrin S."/>
            <person name="Crespi M."/>
            <person name="Mangin B."/>
            <person name="Burke J.M."/>
            <person name="Salse J."/>
            <person name="Munos S."/>
            <person name="Vincourt P."/>
            <person name="Rieseberg L.H."/>
            <person name="Langlade N.B."/>
        </authorList>
    </citation>
    <scope>NUCLEOTIDE SEQUENCE</scope>
    <source>
        <tissue evidence="1">Leaves</tissue>
    </source>
</reference>
<reference evidence="1" key="2">
    <citation type="submission" date="2020-06" db="EMBL/GenBank/DDBJ databases">
        <title>Helianthus annuus Genome sequencing and assembly Release 2.</title>
        <authorList>
            <person name="Gouzy J."/>
            <person name="Langlade N."/>
            <person name="Munos S."/>
        </authorList>
    </citation>
    <scope>NUCLEOTIDE SEQUENCE</scope>
    <source>
        <tissue evidence="1">Leaves</tissue>
    </source>
</reference>